<dbReference type="InterPro" id="IPR054265">
    <property type="entry name" value="DUF6996"/>
</dbReference>
<accession>A0A2M7DLH1</accession>
<gene>
    <name evidence="3" type="ORF">COS18_04650</name>
</gene>
<comment type="caution">
    <text evidence="3">The sequence shown here is derived from an EMBL/GenBank/DDBJ whole genome shotgun (WGS) entry which is preliminary data.</text>
</comment>
<feature type="domain" description="DUF6996" evidence="1">
    <location>
        <begin position="5"/>
        <end position="81"/>
    </location>
</feature>
<dbReference type="InterPro" id="IPR054266">
    <property type="entry name" value="DUF6997"/>
</dbReference>
<proteinExistence type="predicted"/>
<protein>
    <submittedName>
        <fullName evidence="3">Uncharacterized protein</fullName>
    </submittedName>
</protein>
<evidence type="ECO:0000259" key="1">
    <source>
        <dbReference type="Pfam" id="PF22515"/>
    </source>
</evidence>
<name>A0A2M7DLH1_9BACT</name>
<dbReference type="EMBL" id="PETS01000119">
    <property type="protein sequence ID" value="PIV50582.1"/>
    <property type="molecule type" value="Genomic_DNA"/>
</dbReference>
<evidence type="ECO:0000313" key="3">
    <source>
        <dbReference type="EMBL" id="PIV50582.1"/>
    </source>
</evidence>
<organism evidence="3 4">
    <name type="scientific">Candidatus Falkowbacteria bacterium CG02_land_8_20_14_3_00_36_14</name>
    <dbReference type="NCBI Taxonomy" id="1974560"/>
    <lineage>
        <taxon>Bacteria</taxon>
        <taxon>Candidatus Falkowiibacteriota</taxon>
    </lineage>
</organism>
<dbReference type="AlphaFoldDB" id="A0A2M7DLH1"/>
<reference evidence="4" key="1">
    <citation type="submission" date="2017-09" db="EMBL/GenBank/DDBJ databases">
        <title>Depth-based differentiation of microbial function through sediment-hosted aquifers and enrichment of novel symbionts in the deep terrestrial subsurface.</title>
        <authorList>
            <person name="Probst A.J."/>
            <person name="Ladd B."/>
            <person name="Jarett J.K."/>
            <person name="Geller-Mcgrath D.E."/>
            <person name="Sieber C.M.K."/>
            <person name="Emerson J.B."/>
            <person name="Anantharaman K."/>
            <person name="Thomas B.C."/>
            <person name="Malmstrom R."/>
            <person name="Stieglmeier M."/>
            <person name="Klingl A."/>
            <person name="Woyke T."/>
            <person name="Ryan C.M."/>
            <person name="Banfield J.F."/>
        </authorList>
    </citation>
    <scope>NUCLEOTIDE SEQUENCE [LARGE SCALE GENOMIC DNA]</scope>
</reference>
<feature type="domain" description="DUF6997" evidence="2">
    <location>
        <begin position="83"/>
        <end position="252"/>
    </location>
</feature>
<sequence length="254" mass="29816">MANSKSWAKIVKDYDILKHNFNKSPFPISASQIKKSVQKFKQTTEKEVRILCKQDTRESRPKIFQDNGLFLLPVKNGFYNIIKGEGYVDIPKITSKEIVYSSKLNFNLDTSQIGDSEMQHIDFAYASSLIRTFMEDQSLVLTIRGRKYTPYFSFSINKQKIEVLSVQTEVDAGYEGKNQVVLVEAKNSKTTNTIIRQLYYPYKQWQEHTKKKVISLFFEKEHQTDIYSIWKFEFKYVNDYNSIKLVKSGRYKIN</sequence>
<dbReference type="Pfam" id="PF22518">
    <property type="entry name" value="DUF6997"/>
    <property type="match status" value="1"/>
</dbReference>
<evidence type="ECO:0000313" key="4">
    <source>
        <dbReference type="Proteomes" id="UP000228896"/>
    </source>
</evidence>
<dbReference type="Pfam" id="PF22515">
    <property type="entry name" value="DUF6996"/>
    <property type="match status" value="1"/>
</dbReference>
<dbReference type="Proteomes" id="UP000228896">
    <property type="component" value="Unassembled WGS sequence"/>
</dbReference>
<evidence type="ECO:0000259" key="2">
    <source>
        <dbReference type="Pfam" id="PF22518"/>
    </source>
</evidence>